<feature type="transmembrane region" description="Helical" evidence="9">
    <location>
        <begin position="150"/>
        <end position="175"/>
    </location>
</feature>
<dbReference type="InParanoid" id="A0A672IQ73"/>
<dbReference type="InterPro" id="IPR036739">
    <property type="entry name" value="SLC41_membr_dom_sf"/>
</dbReference>
<feature type="transmembrane region" description="Helical" evidence="9">
    <location>
        <begin position="282"/>
        <end position="302"/>
    </location>
</feature>
<dbReference type="Gene3D" id="1.10.357.20">
    <property type="entry name" value="SLC41 divalent cation transporters, integral membrane domain"/>
    <property type="match status" value="2"/>
</dbReference>
<dbReference type="Proteomes" id="UP000472267">
    <property type="component" value="Unassembled WGS sequence"/>
</dbReference>
<dbReference type="Ensembl" id="ENSSFAT00005044551.1">
    <property type="protein sequence ID" value="ENSSFAP00005043005.1"/>
    <property type="gene ID" value="ENSSFAG00005021314.1"/>
</dbReference>
<feature type="transmembrane region" description="Helical" evidence="9">
    <location>
        <begin position="187"/>
        <end position="206"/>
    </location>
</feature>
<dbReference type="InterPro" id="IPR045349">
    <property type="entry name" value="SLC41A1-3"/>
</dbReference>
<dbReference type="PANTHER" id="PTHR16228">
    <property type="entry name" value="DIVALENT CATION TRANSPORTER SOLUTE CARRIER FAMILY 41"/>
    <property type="match status" value="1"/>
</dbReference>
<feature type="domain" description="SLC41A/MgtE integral membrane" evidence="10">
    <location>
        <begin position="75"/>
        <end position="206"/>
    </location>
</feature>
<organism evidence="11 12">
    <name type="scientific">Salarias fasciatus</name>
    <name type="common">Jewelled blenny</name>
    <name type="synonym">Blennius fasciatus</name>
    <dbReference type="NCBI Taxonomy" id="181472"/>
    <lineage>
        <taxon>Eukaryota</taxon>
        <taxon>Metazoa</taxon>
        <taxon>Chordata</taxon>
        <taxon>Craniata</taxon>
        <taxon>Vertebrata</taxon>
        <taxon>Euteleostomi</taxon>
        <taxon>Actinopterygii</taxon>
        <taxon>Neopterygii</taxon>
        <taxon>Teleostei</taxon>
        <taxon>Neoteleostei</taxon>
        <taxon>Acanthomorphata</taxon>
        <taxon>Ovalentaria</taxon>
        <taxon>Blenniimorphae</taxon>
        <taxon>Blenniiformes</taxon>
        <taxon>Blennioidei</taxon>
        <taxon>Blenniidae</taxon>
        <taxon>Salariinae</taxon>
        <taxon>Salarias</taxon>
    </lineage>
</organism>
<keyword evidence="5 9" id="KW-0460">Magnesium</keyword>
<feature type="transmembrane region" description="Helical" evidence="9">
    <location>
        <begin position="116"/>
        <end position="138"/>
    </location>
</feature>
<feature type="transmembrane region" description="Helical" evidence="9">
    <location>
        <begin position="218"/>
        <end position="239"/>
    </location>
</feature>
<evidence type="ECO:0000256" key="1">
    <source>
        <dbReference type="ARBA" id="ARBA00004141"/>
    </source>
</evidence>
<comment type="subcellular location">
    <subcellularLocation>
        <location evidence="1 9">Membrane</location>
        <topology evidence="1 9">Multi-pass membrane protein</topology>
    </subcellularLocation>
</comment>
<comment type="function">
    <text evidence="9">Acts as a magnesium transporter.</text>
</comment>
<evidence type="ECO:0000313" key="11">
    <source>
        <dbReference type="Ensembl" id="ENSSFAP00005043005.1"/>
    </source>
</evidence>
<feature type="transmembrane region" description="Helical" evidence="9">
    <location>
        <begin position="356"/>
        <end position="382"/>
    </location>
</feature>
<dbReference type="GO" id="GO:0005886">
    <property type="term" value="C:plasma membrane"/>
    <property type="evidence" value="ECO:0007669"/>
    <property type="project" value="TreeGrafter"/>
</dbReference>
<dbReference type="FunFam" id="1.10.357.20:FF:000001">
    <property type="entry name" value="Solute carrier family 41 member 2"/>
    <property type="match status" value="1"/>
</dbReference>
<keyword evidence="4 9" id="KW-0812">Transmembrane</keyword>
<dbReference type="GO" id="GO:0030001">
    <property type="term" value="P:metal ion transport"/>
    <property type="evidence" value="ECO:0007669"/>
    <property type="project" value="UniProtKB-UniRule"/>
</dbReference>
<dbReference type="AlphaFoldDB" id="A0A672IQ73"/>
<accession>A0A672IQ73</accession>
<keyword evidence="3 9" id="KW-0813">Transport</keyword>
<evidence type="ECO:0000256" key="6">
    <source>
        <dbReference type="ARBA" id="ARBA00022989"/>
    </source>
</evidence>
<dbReference type="InterPro" id="IPR006667">
    <property type="entry name" value="SLC41_membr_dom"/>
</dbReference>
<comment type="caution">
    <text evidence="9">Lacks conserved residue(s) required for the propagation of feature annotation.</text>
</comment>
<feature type="transmembrane region" description="Helical" evidence="9">
    <location>
        <begin position="323"/>
        <end position="344"/>
    </location>
</feature>
<evidence type="ECO:0000256" key="4">
    <source>
        <dbReference type="ARBA" id="ARBA00022692"/>
    </source>
</evidence>
<keyword evidence="6 9" id="KW-1133">Transmembrane helix</keyword>
<keyword evidence="7 9" id="KW-0406">Ion transport</keyword>
<proteinExistence type="inferred from homology"/>
<feature type="domain" description="SLC41A/MgtE integral membrane" evidence="10">
    <location>
        <begin position="287"/>
        <end position="401"/>
    </location>
</feature>
<evidence type="ECO:0000256" key="2">
    <source>
        <dbReference type="ARBA" id="ARBA00009749"/>
    </source>
</evidence>
<sequence length="469" mass="50266">MAVTRLILELRFQGGRLRGFTCRRTRSMHGFLPERCRRIASQVLLPYLLSGLGILLDTVQHWEVFKEISQILILVPALVGLKGNLEMTLASRLSTAANVGQMDESQQRWRMVLSHLTLIQVRATVVGFLGAAVGLGALTLETVDLVQAGILFASVVTTAFVAALILGGVMVTVVIGSRRLGINPDNVATPIAASLGDLITLSLLAWTSSFFFHYRDMWFLPAMCCVSFLLLIPVWVAIASMSPPIRQVLNSGWWLVILATVISSVGGLMLDKTGSQPHFGGMAILAPLISGAGGILVAIQASRMATSLHLGALPATSPPCPGSCALLLLAVPGYLLFLGAVRLLQGGHVSLTPPFVFGYLCVAQLQVLILLFVSGLVVPWLWTLGLDPDSFSISCLTVLGDPSLWSLSMRRSSGSTLSSSLVTELLTVSLRERPATHTEEAHFSRLYPGSCPFGHDPKFMTIGEGGNVD</sequence>
<evidence type="ECO:0000256" key="5">
    <source>
        <dbReference type="ARBA" id="ARBA00022842"/>
    </source>
</evidence>
<feature type="transmembrane region" description="Helical" evidence="9">
    <location>
        <begin position="251"/>
        <end position="270"/>
    </location>
</feature>
<dbReference type="GO" id="GO:0022890">
    <property type="term" value="F:inorganic cation transmembrane transporter activity"/>
    <property type="evidence" value="ECO:0007669"/>
    <property type="project" value="UniProtKB-UniRule"/>
</dbReference>
<evidence type="ECO:0000256" key="3">
    <source>
        <dbReference type="ARBA" id="ARBA00022448"/>
    </source>
</evidence>
<keyword evidence="12" id="KW-1185">Reference proteome</keyword>
<evidence type="ECO:0000256" key="7">
    <source>
        <dbReference type="ARBA" id="ARBA00023065"/>
    </source>
</evidence>
<dbReference type="GO" id="GO:0008324">
    <property type="term" value="F:monoatomic cation transmembrane transporter activity"/>
    <property type="evidence" value="ECO:0007669"/>
    <property type="project" value="UniProtKB-UniRule"/>
</dbReference>
<name>A0A672IQ73_SALFA</name>
<evidence type="ECO:0000259" key="10">
    <source>
        <dbReference type="Pfam" id="PF01769"/>
    </source>
</evidence>
<reference evidence="11" key="1">
    <citation type="submission" date="2025-08" db="UniProtKB">
        <authorList>
            <consortium name="Ensembl"/>
        </authorList>
    </citation>
    <scope>IDENTIFICATION</scope>
</reference>
<keyword evidence="8 9" id="KW-0472">Membrane</keyword>
<comment type="similarity">
    <text evidence="2 9">Belongs to the SLC41A transporter family.</text>
</comment>
<dbReference type="Pfam" id="PF01769">
    <property type="entry name" value="MgtE"/>
    <property type="match status" value="2"/>
</dbReference>
<dbReference type="SUPFAM" id="SSF161093">
    <property type="entry name" value="MgtE membrane domain-like"/>
    <property type="match status" value="2"/>
</dbReference>
<protein>
    <recommendedName>
        <fullName evidence="9">Solute carrier family 41 member</fullName>
    </recommendedName>
</protein>
<evidence type="ECO:0000313" key="12">
    <source>
        <dbReference type="Proteomes" id="UP000472267"/>
    </source>
</evidence>
<evidence type="ECO:0000256" key="9">
    <source>
        <dbReference type="RuleBase" id="RU369007"/>
    </source>
</evidence>
<evidence type="ECO:0000256" key="8">
    <source>
        <dbReference type="ARBA" id="ARBA00023136"/>
    </source>
</evidence>
<dbReference type="PANTHER" id="PTHR16228:SF22">
    <property type="entry name" value="SOLUTE CARRIER FAMILY 41 MEMBER 3"/>
    <property type="match status" value="1"/>
</dbReference>
<reference evidence="11" key="2">
    <citation type="submission" date="2025-09" db="UniProtKB">
        <authorList>
            <consortium name="Ensembl"/>
        </authorList>
    </citation>
    <scope>IDENTIFICATION</scope>
</reference>